<accession>A0A5M3ML23</accession>
<reference evidence="2" key="1">
    <citation type="journal article" date="2012" name="Science">
        <title>The Paleozoic origin of enzymatic lignin decomposition reconstructed from 31 fungal genomes.</title>
        <authorList>
            <person name="Floudas D."/>
            <person name="Binder M."/>
            <person name="Riley R."/>
            <person name="Barry K."/>
            <person name="Blanchette R.A."/>
            <person name="Henrissat B."/>
            <person name="Martinez A.T."/>
            <person name="Otillar R."/>
            <person name="Spatafora J.W."/>
            <person name="Yadav J.S."/>
            <person name="Aerts A."/>
            <person name="Benoit I."/>
            <person name="Boyd A."/>
            <person name="Carlson A."/>
            <person name="Copeland A."/>
            <person name="Coutinho P.M."/>
            <person name="de Vries R.P."/>
            <person name="Ferreira P."/>
            <person name="Findley K."/>
            <person name="Foster B."/>
            <person name="Gaskell J."/>
            <person name="Glotzer D."/>
            <person name="Gorecki P."/>
            <person name="Heitman J."/>
            <person name="Hesse C."/>
            <person name="Hori C."/>
            <person name="Igarashi K."/>
            <person name="Jurgens J.A."/>
            <person name="Kallen N."/>
            <person name="Kersten P."/>
            <person name="Kohler A."/>
            <person name="Kuees U."/>
            <person name="Kumar T.K.A."/>
            <person name="Kuo A."/>
            <person name="LaButti K."/>
            <person name="Larrondo L.F."/>
            <person name="Lindquist E."/>
            <person name="Ling A."/>
            <person name="Lombard V."/>
            <person name="Lucas S."/>
            <person name="Lundell T."/>
            <person name="Martin R."/>
            <person name="McLaughlin D.J."/>
            <person name="Morgenstern I."/>
            <person name="Morin E."/>
            <person name="Murat C."/>
            <person name="Nagy L.G."/>
            <person name="Nolan M."/>
            <person name="Ohm R.A."/>
            <person name="Patyshakuliyeva A."/>
            <person name="Rokas A."/>
            <person name="Ruiz-Duenas F.J."/>
            <person name="Sabat G."/>
            <person name="Salamov A."/>
            <person name="Samejima M."/>
            <person name="Schmutz J."/>
            <person name="Slot J.C."/>
            <person name="St John F."/>
            <person name="Stenlid J."/>
            <person name="Sun H."/>
            <person name="Sun S."/>
            <person name="Syed K."/>
            <person name="Tsang A."/>
            <person name="Wiebenga A."/>
            <person name="Young D."/>
            <person name="Pisabarro A."/>
            <person name="Eastwood D.C."/>
            <person name="Martin F."/>
            <person name="Cullen D."/>
            <person name="Grigoriev I.V."/>
            <person name="Hibbett D.S."/>
        </authorList>
    </citation>
    <scope>NUCLEOTIDE SEQUENCE [LARGE SCALE GENOMIC DNA]</scope>
    <source>
        <strain evidence="2">RWD-64-598 SS2</strain>
    </source>
</reference>
<evidence type="ECO:0000313" key="1">
    <source>
        <dbReference type="EMBL" id="EIW79868.1"/>
    </source>
</evidence>
<keyword evidence="2" id="KW-1185">Reference proteome</keyword>
<dbReference type="GeneID" id="19203399"/>
<dbReference type="KEGG" id="cput:CONPUDRAFT_155264"/>
<evidence type="ECO:0000313" key="2">
    <source>
        <dbReference type="Proteomes" id="UP000053558"/>
    </source>
</evidence>
<proteinExistence type="predicted"/>
<dbReference type="OrthoDB" id="3029887at2759"/>
<gene>
    <name evidence="1" type="ORF">CONPUDRAFT_155264</name>
</gene>
<comment type="caution">
    <text evidence="1">The sequence shown here is derived from an EMBL/GenBank/DDBJ whole genome shotgun (WGS) entry which is preliminary data.</text>
</comment>
<sequence>MTTAARMAAYRTQTARHRIGEVTEIGLIRAGYHAIFEGFGFENIPDDAHAKLVDRAPLSRKGREGWLVRHSALFDVTHPGFVKDQSNREFFRNVEELILSFSASPVAVQDLIAQLFSLGVATHVVGEFSDIEYDNEHSKIALNITLDGGGNKRRRFDAMFASKTITSHADVLLQDIKSKAMEATEGDEAKVKLFSEGVLKYAKGRFLQTSDGTLIHATDAGLGGRGDDAKGYRVGMQWTDAHDLASSANWAATASRTLVLLSAMKADGMKTGYDSSPVQDLMKIYEESLPTDKAFDEEVASFEQDWLELVEKKGFLDTCEHFAKDADDYCDLAGNAFGHNSRQKCLSRLAERHHSNYKLEGVYAYNLKRRNEAGVYNPVNKKQFFRRFVDFTSGELEHCWNNWWDSNFLETAADVTA</sequence>
<dbReference type="Proteomes" id="UP000053558">
    <property type="component" value="Unassembled WGS sequence"/>
</dbReference>
<dbReference type="RefSeq" id="XP_007770201.1">
    <property type="nucleotide sequence ID" value="XM_007772011.1"/>
</dbReference>
<protein>
    <submittedName>
        <fullName evidence="1">Uncharacterized protein</fullName>
    </submittedName>
</protein>
<organism evidence="1 2">
    <name type="scientific">Coniophora puteana (strain RWD-64-598)</name>
    <name type="common">Brown rot fungus</name>
    <dbReference type="NCBI Taxonomy" id="741705"/>
    <lineage>
        <taxon>Eukaryota</taxon>
        <taxon>Fungi</taxon>
        <taxon>Dikarya</taxon>
        <taxon>Basidiomycota</taxon>
        <taxon>Agaricomycotina</taxon>
        <taxon>Agaricomycetes</taxon>
        <taxon>Agaricomycetidae</taxon>
        <taxon>Boletales</taxon>
        <taxon>Coniophorineae</taxon>
        <taxon>Coniophoraceae</taxon>
        <taxon>Coniophora</taxon>
    </lineage>
</organism>
<dbReference type="AlphaFoldDB" id="A0A5M3ML23"/>
<dbReference type="EMBL" id="JH711580">
    <property type="protein sequence ID" value="EIW79868.1"/>
    <property type="molecule type" value="Genomic_DNA"/>
</dbReference>
<name>A0A5M3ML23_CONPW</name>